<comment type="caution">
    <text evidence="2">The sequence shown here is derived from an EMBL/GenBank/DDBJ whole genome shotgun (WGS) entry which is preliminary data.</text>
</comment>
<dbReference type="PANTHER" id="PTHR43767:SF1">
    <property type="entry name" value="NONRIBOSOMAL PEPTIDE SYNTHASE PES1 (EUROFUNG)-RELATED"/>
    <property type="match status" value="1"/>
</dbReference>
<accession>A0ABT6T4Y0</accession>
<reference evidence="2 3" key="1">
    <citation type="submission" date="2023-05" db="EMBL/GenBank/DDBJ databases">
        <title>Draft genome sequence of Streptomyces sp. B-S-A12 isolated from a cave soil in Thailand.</title>
        <authorList>
            <person name="Chamroensaksri N."/>
            <person name="Muangham S."/>
        </authorList>
    </citation>
    <scope>NUCLEOTIDE SEQUENCE [LARGE SCALE GENOMIC DNA]</scope>
    <source>
        <strain evidence="2 3">B-S-A12</strain>
    </source>
</reference>
<dbReference type="SUPFAM" id="SSF56801">
    <property type="entry name" value="Acetyl-CoA synthetase-like"/>
    <property type="match status" value="1"/>
</dbReference>
<proteinExistence type="predicted"/>
<dbReference type="Gene3D" id="3.30.300.30">
    <property type="match status" value="1"/>
</dbReference>
<dbReference type="InterPro" id="IPR045851">
    <property type="entry name" value="AMP-bd_C_sf"/>
</dbReference>
<dbReference type="EMBL" id="JASCIS010000045">
    <property type="protein sequence ID" value="MDI3422938.1"/>
    <property type="molecule type" value="Genomic_DNA"/>
</dbReference>
<dbReference type="InterPro" id="IPR050237">
    <property type="entry name" value="ATP-dep_AMP-bd_enzyme"/>
</dbReference>
<dbReference type="PROSITE" id="PS00455">
    <property type="entry name" value="AMP_BINDING"/>
    <property type="match status" value="1"/>
</dbReference>
<evidence type="ECO:0000259" key="1">
    <source>
        <dbReference type="Pfam" id="PF00501"/>
    </source>
</evidence>
<dbReference type="Pfam" id="PF00501">
    <property type="entry name" value="AMP-binding"/>
    <property type="match status" value="1"/>
</dbReference>
<keyword evidence="3" id="KW-1185">Reference proteome</keyword>
<dbReference type="CDD" id="cd04433">
    <property type="entry name" value="AFD_class_I"/>
    <property type="match status" value="1"/>
</dbReference>
<sequence>MPTDPDDRTGLWLGSMVEEAAAAHPDGLLVVDHGLDVLPDAPRAFTVAELAGHIADLSARLWAAGVRAGDHVALHKSANFDLYLLACAAARIGAVPAMLSPALDADTVQRLLARLGRPHLLTDTGKLTGDLAGLPLDELADRVLVTAGAHPGAVSLADLAGAPAVSAVRTAPDSAALMTHTSGTTGTPKLVVHTARSLLGRLRPQERLANAFREPERTLIHVSFVHSRLFLALAVLLPRGMPAIVVREGDAEHVARICAELRPGLIETHPNSFMEWEPLASDPRRPFAGVKYFSSTFDAIHPGTIQHLLAASDRRMPLFYQIYGQSECGPLAGRAYTRHGAENIDGRCLGHPMPGTSEIRVVSRGGEEPGPDTPGHIEVRTPGRALTYYGEDERYREQLTDGWWRMGDVGYLTDQGCVHLLDREVDLIPALRSTLEAEDTVLARLPELTELVFVPGARQEPVPVVCTAADRPLDPGRWRAAVRDLPAALAPPVQMKLDELPRTATSKIKRRELAARLQAGRAA</sequence>
<feature type="domain" description="AMP-dependent synthetase/ligase" evidence="1">
    <location>
        <begin position="18"/>
        <end position="389"/>
    </location>
</feature>
<dbReference type="PANTHER" id="PTHR43767">
    <property type="entry name" value="LONG-CHAIN-FATTY-ACID--COA LIGASE"/>
    <property type="match status" value="1"/>
</dbReference>
<gene>
    <name evidence="2" type="ORF">QIT00_31090</name>
</gene>
<dbReference type="InterPro" id="IPR042099">
    <property type="entry name" value="ANL_N_sf"/>
</dbReference>
<organism evidence="2 3">
    <name type="scientific">Streptomyces luteolus</name>
    <dbReference type="NCBI Taxonomy" id="3043615"/>
    <lineage>
        <taxon>Bacteria</taxon>
        <taxon>Bacillati</taxon>
        <taxon>Actinomycetota</taxon>
        <taxon>Actinomycetes</taxon>
        <taxon>Kitasatosporales</taxon>
        <taxon>Streptomycetaceae</taxon>
        <taxon>Streptomyces</taxon>
    </lineage>
</organism>
<evidence type="ECO:0000313" key="3">
    <source>
        <dbReference type="Proteomes" id="UP001237105"/>
    </source>
</evidence>
<dbReference type="Gene3D" id="3.40.50.12780">
    <property type="entry name" value="N-terminal domain of ligase-like"/>
    <property type="match status" value="1"/>
</dbReference>
<dbReference type="InterPro" id="IPR000873">
    <property type="entry name" value="AMP-dep_synth/lig_dom"/>
</dbReference>
<dbReference type="Proteomes" id="UP001237105">
    <property type="component" value="Unassembled WGS sequence"/>
</dbReference>
<dbReference type="RefSeq" id="WP_282538791.1">
    <property type="nucleotide sequence ID" value="NZ_JASCIS010000045.1"/>
</dbReference>
<protein>
    <submittedName>
        <fullName evidence="2">AMP-binding protein</fullName>
    </submittedName>
</protein>
<evidence type="ECO:0000313" key="2">
    <source>
        <dbReference type="EMBL" id="MDI3422938.1"/>
    </source>
</evidence>
<dbReference type="InterPro" id="IPR020845">
    <property type="entry name" value="AMP-binding_CS"/>
</dbReference>
<name>A0ABT6T4Y0_9ACTN</name>